<dbReference type="Proteomes" id="UP000790347">
    <property type="component" value="Unassembled WGS sequence"/>
</dbReference>
<feature type="region of interest" description="Disordered" evidence="1">
    <location>
        <begin position="61"/>
        <end position="88"/>
    </location>
</feature>
<evidence type="ECO:0000256" key="1">
    <source>
        <dbReference type="SAM" id="MobiDB-lite"/>
    </source>
</evidence>
<comment type="caution">
    <text evidence="2">The sequence shown here is derived from an EMBL/GenBank/DDBJ whole genome shotgun (WGS) entry which is preliminary data.</text>
</comment>
<organism evidence="2 3">
    <name type="scientific">Dermatophagoides farinae</name>
    <name type="common">American house dust mite</name>
    <dbReference type="NCBI Taxonomy" id="6954"/>
    <lineage>
        <taxon>Eukaryota</taxon>
        <taxon>Metazoa</taxon>
        <taxon>Ecdysozoa</taxon>
        <taxon>Arthropoda</taxon>
        <taxon>Chelicerata</taxon>
        <taxon>Arachnida</taxon>
        <taxon>Acari</taxon>
        <taxon>Acariformes</taxon>
        <taxon>Sarcoptiformes</taxon>
        <taxon>Astigmata</taxon>
        <taxon>Psoroptidia</taxon>
        <taxon>Analgoidea</taxon>
        <taxon>Pyroglyphidae</taxon>
        <taxon>Dermatophagoidinae</taxon>
        <taxon>Dermatophagoides</taxon>
    </lineage>
</organism>
<accession>A0A922I7T5</accession>
<protein>
    <submittedName>
        <fullName evidence="2">Uncharacterized protein</fullName>
    </submittedName>
</protein>
<evidence type="ECO:0000313" key="3">
    <source>
        <dbReference type="Proteomes" id="UP000790347"/>
    </source>
</evidence>
<feature type="compositionally biased region" description="Low complexity" evidence="1">
    <location>
        <begin position="74"/>
        <end position="83"/>
    </location>
</feature>
<evidence type="ECO:0000313" key="2">
    <source>
        <dbReference type="EMBL" id="KAH9525905.1"/>
    </source>
</evidence>
<reference evidence="2" key="2">
    <citation type="journal article" date="2022" name="Res Sq">
        <title>Comparative Genomics Reveals Insights into the Divergent Evolution of Astigmatic Mites and Household Pest Adaptations.</title>
        <authorList>
            <person name="Xiong Q."/>
            <person name="Wan A.T.-Y."/>
            <person name="Liu X.-Y."/>
            <person name="Fung C.S.-H."/>
            <person name="Xiao X."/>
            <person name="Malainual N."/>
            <person name="Hou J."/>
            <person name="Wang L."/>
            <person name="Wang M."/>
            <person name="Yang K."/>
            <person name="Cui Y."/>
            <person name="Leung E."/>
            <person name="Nong W."/>
            <person name="Shin S.-K."/>
            <person name="Au S."/>
            <person name="Jeong K.Y."/>
            <person name="Chew F.T."/>
            <person name="Hui J."/>
            <person name="Leung T.F."/>
            <person name="Tungtrongchitr A."/>
            <person name="Zhong N."/>
            <person name="Liu Z."/>
            <person name="Tsui S."/>
        </authorList>
    </citation>
    <scope>NUCLEOTIDE SEQUENCE</scope>
    <source>
        <strain evidence="2">Derf</strain>
        <tissue evidence="2">Whole organism</tissue>
    </source>
</reference>
<reference evidence="2" key="1">
    <citation type="submission" date="2013-05" db="EMBL/GenBank/DDBJ databases">
        <authorList>
            <person name="Yim A.K.Y."/>
            <person name="Chan T.F."/>
            <person name="Ji K.M."/>
            <person name="Liu X.Y."/>
            <person name="Zhou J.W."/>
            <person name="Li R.Q."/>
            <person name="Yang K.Y."/>
            <person name="Li J."/>
            <person name="Li M."/>
            <person name="Law P.T.W."/>
            <person name="Wu Y.L."/>
            <person name="Cai Z.L."/>
            <person name="Qin H."/>
            <person name="Bao Y."/>
            <person name="Leung R.K.K."/>
            <person name="Ng P.K.S."/>
            <person name="Zou J."/>
            <person name="Zhong X.J."/>
            <person name="Ran P.X."/>
            <person name="Zhong N.S."/>
            <person name="Liu Z.G."/>
            <person name="Tsui S.K.W."/>
        </authorList>
    </citation>
    <scope>NUCLEOTIDE SEQUENCE</scope>
    <source>
        <strain evidence="2">Derf</strain>
        <tissue evidence="2">Whole organism</tissue>
    </source>
</reference>
<sequence length="106" mass="12388">MAINTSAQIIKIKYNDDDDDDKLVGNSHPQTRQKICRHKYTLPMYNQVIIYTTMSMIVDEQKQKKNAKKFRRPSSSSSSSLSSFDHSFEQRPKFIRNLESRMLNSV</sequence>
<gene>
    <name evidence="2" type="ORF">DERF_000037</name>
</gene>
<proteinExistence type="predicted"/>
<name>A0A922I7T5_DERFA</name>
<dbReference type="AlphaFoldDB" id="A0A922I7T5"/>
<keyword evidence="3" id="KW-1185">Reference proteome</keyword>
<dbReference type="EMBL" id="ASGP02000001">
    <property type="protein sequence ID" value="KAH9525905.1"/>
    <property type="molecule type" value="Genomic_DNA"/>
</dbReference>